<evidence type="ECO:0000313" key="3">
    <source>
        <dbReference type="Proteomes" id="UP000586042"/>
    </source>
</evidence>
<organism evidence="2 3">
    <name type="scientific">Nonomuraea montanisoli</name>
    <dbReference type="NCBI Taxonomy" id="2741721"/>
    <lineage>
        <taxon>Bacteria</taxon>
        <taxon>Bacillati</taxon>
        <taxon>Actinomycetota</taxon>
        <taxon>Actinomycetes</taxon>
        <taxon>Streptosporangiales</taxon>
        <taxon>Streptosporangiaceae</taxon>
        <taxon>Nonomuraea</taxon>
    </lineage>
</organism>
<accession>A0A7Y6M7N0</accession>
<dbReference type="AlphaFoldDB" id="A0A7Y6M7N0"/>
<sequence>MRQYAGNRVGLAVVGAVLMLVGAYVWLRADDRLGGLSPRAKVLPEQTARLVAEQQWTLWAAALGLMLLGLVALRWLLLCLGWGRQGVRSGTGTAMLCVGLKDVEGLSRTGVRVVGDGDHLRIAITCAPSADVGAMVGKLDKEIVGRIRREVRDDDTGTVVRIHVRR</sequence>
<evidence type="ECO:0008006" key="4">
    <source>
        <dbReference type="Google" id="ProtNLM"/>
    </source>
</evidence>
<evidence type="ECO:0000313" key="2">
    <source>
        <dbReference type="EMBL" id="NUW36529.1"/>
    </source>
</evidence>
<proteinExistence type="predicted"/>
<keyword evidence="1" id="KW-0472">Membrane</keyword>
<gene>
    <name evidence="2" type="ORF">HTZ77_34750</name>
</gene>
<protein>
    <recommendedName>
        <fullName evidence="4">Alkaline shock response membrane anchor protein AmaP</fullName>
    </recommendedName>
</protein>
<evidence type="ECO:0000256" key="1">
    <source>
        <dbReference type="SAM" id="Phobius"/>
    </source>
</evidence>
<dbReference type="RefSeq" id="WP_175593991.1">
    <property type="nucleotide sequence ID" value="NZ_JABWGN010000016.1"/>
</dbReference>
<reference evidence="2 3" key="1">
    <citation type="submission" date="2020-06" db="EMBL/GenBank/DDBJ databases">
        <title>Nonomuraea sp. SMC257, a novel actinomycete isolated from soil.</title>
        <authorList>
            <person name="Chanama M."/>
        </authorList>
    </citation>
    <scope>NUCLEOTIDE SEQUENCE [LARGE SCALE GENOMIC DNA]</scope>
    <source>
        <strain evidence="2 3">SMC257</strain>
    </source>
</reference>
<name>A0A7Y6M7N0_9ACTN</name>
<keyword evidence="1" id="KW-1133">Transmembrane helix</keyword>
<comment type="caution">
    <text evidence="2">The sequence shown here is derived from an EMBL/GenBank/DDBJ whole genome shotgun (WGS) entry which is preliminary data.</text>
</comment>
<keyword evidence="3" id="KW-1185">Reference proteome</keyword>
<dbReference type="Proteomes" id="UP000586042">
    <property type="component" value="Unassembled WGS sequence"/>
</dbReference>
<keyword evidence="1" id="KW-0812">Transmembrane</keyword>
<feature type="transmembrane region" description="Helical" evidence="1">
    <location>
        <begin position="9"/>
        <end position="27"/>
    </location>
</feature>
<feature type="transmembrane region" description="Helical" evidence="1">
    <location>
        <begin position="56"/>
        <end position="78"/>
    </location>
</feature>
<dbReference type="EMBL" id="JABWGN010000016">
    <property type="protein sequence ID" value="NUW36529.1"/>
    <property type="molecule type" value="Genomic_DNA"/>
</dbReference>